<proteinExistence type="predicted"/>
<sequence length="233" mass="26581">MTINPQLNDEVKSIAEQYSGEVLAADYFRYNVQQTKLELTISQRRKPDIFEEFVLQSAINMNNPSTDVEEIANMLCIDPMLISKTTKKLENYGSLAVNSDSKIHVNYSAQELFINSCLILQPTCTKDAYYINDPFAGSKINKKVVANIPQSLFSLNDYQDNLLEINDKYKEVESLVLSEIKDIIDYSDLQITDTQEVTRFQVIDNRIEGSTSVESCNKTLQSLRFTQVKSIVY</sequence>
<dbReference type="Proteomes" id="UP000660270">
    <property type="component" value="Unassembled WGS sequence"/>
</dbReference>
<dbReference type="EMBL" id="JACJTM010000001">
    <property type="protein sequence ID" value="MBD2683857.1"/>
    <property type="molecule type" value="Genomic_DNA"/>
</dbReference>
<organism evidence="1 2">
    <name type="scientific">Aphanizomenon flos-aquae FACHB-1249</name>
    <dbReference type="NCBI Taxonomy" id="2692889"/>
    <lineage>
        <taxon>Bacteria</taxon>
        <taxon>Bacillati</taxon>
        <taxon>Cyanobacteriota</taxon>
        <taxon>Cyanophyceae</taxon>
        <taxon>Nostocales</taxon>
        <taxon>Aphanizomenonaceae</taxon>
        <taxon>Aphanizomenon</taxon>
    </lineage>
</organism>
<accession>A0ABR8ILQ4</accession>
<name>A0ABR8ILQ4_APHFL</name>
<keyword evidence="2" id="KW-1185">Reference proteome</keyword>
<gene>
    <name evidence="1" type="ORF">H6G43_01060</name>
</gene>
<dbReference type="RefSeq" id="WP_190589073.1">
    <property type="nucleotide sequence ID" value="NZ_JACJTM010000001.1"/>
</dbReference>
<comment type="caution">
    <text evidence="1">The sequence shown here is derived from an EMBL/GenBank/DDBJ whole genome shotgun (WGS) entry which is preliminary data.</text>
</comment>
<protein>
    <submittedName>
        <fullName evidence="1">Uncharacterized protein</fullName>
    </submittedName>
</protein>
<evidence type="ECO:0000313" key="1">
    <source>
        <dbReference type="EMBL" id="MBD2683857.1"/>
    </source>
</evidence>
<reference evidence="1 2" key="1">
    <citation type="journal article" date="2020" name="ISME J.">
        <title>Comparative genomics reveals insights into cyanobacterial evolution and habitat adaptation.</title>
        <authorList>
            <person name="Chen M.Y."/>
            <person name="Teng W.K."/>
            <person name="Zhao L."/>
            <person name="Hu C.X."/>
            <person name="Zhou Y.K."/>
            <person name="Han B.P."/>
            <person name="Song L.R."/>
            <person name="Shu W.S."/>
        </authorList>
    </citation>
    <scope>NUCLEOTIDE SEQUENCE [LARGE SCALE GENOMIC DNA]</scope>
    <source>
        <strain evidence="1 2">FACHB-1249</strain>
    </source>
</reference>
<evidence type="ECO:0000313" key="2">
    <source>
        <dbReference type="Proteomes" id="UP000660270"/>
    </source>
</evidence>